<dbReference type="Proteomes" id="UP000814033">
    <property type="component" value="Unassembled WGS sequence"/>
</dbReference>
<proteinExistence type="predicted"/>
<gene>
    <name evidence="1" type="ORF">FA95DRAFT_556122</name>
</gene>
<evidence type="ECO:0000313" key="2">
    <source>
        <dbReference type="Proteomes" id="UP000814033"/>
    </source>
</evidence>
<dbReference type="EMBL" id="MU276057">
    <property type="protein sequence ID" value="KAI0042607.1"/>
    <property type="molecule type" value="Genomic_DNA"/>
</dbReference>
<evidence type="ECO:0000313" key="1">
    <source>
        <dbReference type="EMBL" id="KAI0042607.1"/>
    </source>
</evidence>
<keyword evidence="2" id="KW-1185">Reference proteome</keyword>
<protein>
    <submittedName>
        <fullName evidence="1">Uncharacterized protein</fullName>
    </submittedName>
</protein>
<accession>A0ACB8RF25</accession>
<sequence length="269" mass="29647">MDLSLQRSDPEVAVVSSCILAAANGYYLQCLNETSPPKYSLALLQLPPHLLEHIKTEEDFHCNAHVINIIDLLTKCLPCLRKIQCGHVEMKSLYWVLDVLRSAPRPPQTRPSEAVCKAFLVVWDEMVSLVAGHHQATIIRTPPPIVQDMMSLLGKRLWPFYEISRVEDVPEAPTPGTTPLSTSQMGVATPPDNNPTARIADATPSTDLCLWCDIPLPSEAALAKLHLDSAQDTTRRGYRTATGSTPYTRARVPPRPPLGSGQSTSRRRA</sequence>
<reference evidence="1" key="2">
    <citation type="journal article" date="2022" name="New Phytol.">
        <title>Evolutionary transition to the ectomycorrhizal habit in the genomes of a hyperdiverse lineage of mushroom-forming fungi.</title>
        <authorList>
            <person name="Looney B."/>
            <person name="Miyauchi S."/>
            <person name="Morin E."/>
            <person name="Drula E."/>
            <person name="Courty P.E."/>
            <person name="Kohler A."/>
            <person name="Kuo A."/>
            <person name="LaButti K."/>
            <person name="Pangilinan J."/>
            <person name="Lipzen A."/>
            <person name="Riley R."/>
            <person name="Andreopoulos W."/>
            <person name="He G."/>
            <person name="Johnson J."/>
            <person name="Nolan M."/>
            <person name="Tritt A."/>
            <person name="Barry K.W."/>
            <person name="Grigoriev I.V."/>
            <person name="Nagy L.G."/>
            <person name="Hibbett D."/>
            <person name="Henrissat B."/>
            <person name="Matheny P.B."/>
            <person name="Labbe J."/>
            <person name="Martin F.M."/>
        </authorList>
    </citation>
    <scope>NUCLEOTIDE SEQUENCE</scope>
    <source>
        <strain evidence="1">FP105234-sp</strain>
    </source>
</reference>
<organism evidence="1 2">
    <name type="scientific">Auriscalpium vulgare</name>
    <dbReference type="NCBI Taxonomy" id="40419"/>
    <lineage>
        <taxon>Eukaryota</taxon>
        <taxon>Fungi</taxon>
        <taxon>Dikarya</taxon>
        <taxon>Basidiomycota</taxon>
        <taxon>Agaricomycotina</taxon>
        <taxon>Agaricomycetes</taxon>
        <taxon>Russulales</taxon>
        <taxon>Auriscalpiaceae</taxon>
        <taxon>Auriscalpium</taxon>
    </lineage>
</organism>
<reference evidence="1" key="1">
    <citation type="submission" date="2021-02" db="EMBL/GenBank/DDBJ databases">
        <authorList>
            <consortium name="DOE Joint Genome Institute"/>
            <person name="Ahrendt S."/>
            <person name="Looney B.P."/>
            <person name="Miyauchi S."/>
            <person name="Morin E."/>
            <person name="Drula E."/>
            <person name="Courty P.E."/>
            <person name="Chicoki N."/>
            <person name="Fauchery L."/>
            <person name="Kohler A."/>
            <person name="Kuo A."/>
            <person name="Labutti K."/>
            <person name="Pangilinan J."/>
            <person name="Lipzen A."/>
            <person name="Riley R."/>
            <person name="Andreopoulos W."/>
            <person name="He G."/>
            <person name="Johnson J."/>
            <person name="Barry K.W."/>
            <person name="Grigoriev I.V."/>
            <person name="Nagy L."/>
            <person name="Hibbett D."/>
            <person name="Henrissat B."/>
            <person name="Matheny P.B."/>
            <person name="Labbe J."/>
            <person name="Martin F."/>
        </authorList>
    </citation>
    <scope>NUCLEOTIDE SEQUENCE</scope>
    <source>
        <strain evidence="1">FP105234-sp</strain>
    </source>
</reference>
<comment type="caution">
    <text evidence="1">The sequence shown here is derived from an EMBL/GenBank/DDBJ whole genome shotgun (WGS) entry which is preliminary data.</text>
</comment>
<name>A0ACB8RF25_9AGAM</name>